<dbReference type="GO" id="GO:0008270">
    <property type="term" value="F:zinc ion binding"/>
    <property type="evidence" value="ECO:0007669"/>
    <property type="project" value="UniProtKB-UniRule"/>
</dbReference>
<dbReference type="SUPFAM" id="SSF47676">
    <property type="entry name" value="Conserved domain common to transcription factors TFIIS, elongin A, CRSP70"/>
    <property type="match status" value="1"/>
</dbReference>
<dbReference type="RefSeq" id="XP_025375060.1">
    <property type="nucleotide sequence ID" value="XM_025519769.1"/>
</dbReference>
<keyword evidence="8" id="KW-0804">Transcription</keyword>
<evidence type="ECO:0000256" key="8">
    <source>
        <dbReference type="RuleBase" id="RU368078"/>
    </source>
</evidence>
<evidence type="ECO:0000256" key="3">
    <source>
        <dbReference type="ARBA" id="ARBA00022771"/>
    </source>
</evidence>
<feature type="domain" description="TFIIS-type" evidence="10">
    <location>
        <begin position="261"/>
        <end position="301"/>
    </location>
</feature>
<dbReference type="SMART" id="SM00440">
    <property type="entry name" value="ZnF_C2C2"/>
    <property type="match status" value="1"/>
</dbReference>
<dbReference type="Gene3D" id="1.10.472.30">
    <property type="entry name" value="Transcription elongation factor S-II, central domain"/>
    <property type="match status" value="1"/>
</dbReference>
<dbReference type="Gene3D" id="2.20.25.10">
    <property type="match status" value="1"/>
</dbReference>
<dbReference type="PROSITE" id="PS51133">
    <property type="entry name" value="ZF_TFIIS_2"/>
    <property type="match status" value="1"/>
</dbReference>
<dbReference type="InterPro" id="IPR006289">
    <property type="entry name" value="TFSII"/>
</dbReference>
<evidence type="ECO:0000256" key="5">
    <source>
        <dbReference type="ARBA" id="ARBA00023242"/>
    </source>
</evidence>
<dbReference type="GO" id="GO:0031564">
    <property type="term" value="P:transcription antitermination"/>
    <property type="evidence" value="ECO:0007669"/>
    <property type="project" value="TreeGrafter"/>
</dbReference>
<dbReference type="InterPro" id="IPR036575">
    <property type="entry name" value="TFIIS_cen_dom_sf"/>
</dbReference>
<dbReference type="STRING" id="215250.A0A316YF85"/>
<protein>
    <recommendedName>
        <fullName evidence="8">Transcription elongation factor</fullName>
    </recommendedName>
</protein>
<dbReference type="Pfam" id="PF07500">
    <property type="entry name" value="TFIIS_M"/>
    <property type="match status" value="1"/>
</dbReference>
<dbReference type="InterPro" id="IPR035441">
    <property type="entry name" value="TFIIS/LEDGF_dom_sf"/>
</dbReference>
<evidence type="ECO:0000259" key="10">
    <source>
        <dbReference type="PROSITE" id="PS51133"/>
    </source>
</evidence>
<gene>
    <name evidence="13" type="ORF">FA10DRAFT_255512</name>
</gene>
<evidence type="ECO:0000313" key="14">
    <source>
        <dbReference type="Proteomes" id="UP000245768"/>
    </source>
</evidence>
<dbReference type="GO" id="GO:0006362">
    <property type="term" value="P:transcription elongation by RNA polymerase I"/>
    <property type="evidence" value="ECO:0007669"/>
    <property type="project" value="TreeGrafter"/>
</dbReference>
<dbReference type="GO" id="GO:0003746">
    <property type="term" value="F:translation elongation factor activity"/>
    <property type="evidence" value="ECO:0007669"/>
    <property type="project" value="UniProtKB-KW"/>
</dbReference>
<dbReference type="GeneID" id="37041685"/>
<keyword evidence="13" id="KW-0251">Elongation factor</keyword>
<dbReference type="GO" id="GO:0001139">
    <property type="term" value="F:RNA polymerase II complex recruiting activity"/>
    <property type="evidence" value="ECO:0007669"/>
    <property type="project" value="TreeGrafter"/>
</dbReference>
<dbReference type="SUPFAM" id="SSF46942">
    <property type="entry name" value="Elongation factor TFIIS domain 2"/>
    <property type="match status" value="1"/>
</dbReference>
<dbReference type="Pfam" id="PF08711">
    <property type="entry name" value="Med26"/>
    <property type="match status" value="1"/>
</dbReference>
<evidence type="ECO:0000256" key="1">
    <source>
        <dbReference type="ARBA" id="ARBA00004123"/>
    </source>
</evidence>
<dbReference type="InterPro" id="IPR001222">
    <property type="entry name" value="Znf_TFIIS"/>
</dbReference>
<evidence type="ECO:0000256" key="4">
    <source>
        <dbReference type="ARBA" id="ARBA00022833"/>
    </source>
</evidence>
<keyword evidence="3 6" id="KW-0863">Zinc-finger</keyword>
<dbReference type="SMART" id="SM00510">
    <property type="entry name" value="TFS2M"/>
    <property type="match status" value="1"/>
</dbReference>
<dbReference type="Gene3D" id="1.20.930.10">
    <property type="entry name" value="Conserved domain common to transcription factors TFIIS, elongin A, CRSP70"/>
    <property type="match status" value="1"/>
</dbReference>
<reference evidence="13" key="1">
    <citation type="journal article" date="2018" name="Mol. Biol. Evol.">
        <title>Broad Genomic Sampling Reveals a Smut Pathogenic Ancestry of the Fungal Clade Ustilaginomycotina.</title>
        <authorList>
            <person name="Kijpornyongpan T."/>
            <person name="Mondo S.J."/>
            <person name="Barry K."/>
            <person name="Sandor L."/>
            <person name="Lee J."/>
            <person name="Lipzen A."/>
            <person name="Pangilinan J."/>
            <person name="LaButti K."/>
            <person name="Hainaut M."/>
            <person name="Henrissat B."/>
            <person name="Grigoriev I.V."/>
            <person name="Spatafora J.W."/>
            <person name="Aime M.C."/>
        </authorList>
    </citation>
    <scope>NUCLEOTIDE SEQUENCE [LARGE SCALE GENOMIC DNA]</scope>
    <source>
        <strain evidence="13">MCA 4198</strain>
    </source>
</reference>
<evidence type="ECO:0000256" key="9">
    <source>
        <dbReference type="SAM" id="MobiDB-lite"/>
    </source>
</evidence>
<keyword evidence="4 8" id="KW-0862">Zinc</keyword>
<dbReference type="EMBL" id="KZ819639">
    <property type="protein sequence ID" value="PWN87862.1"/>
    <property type="molecule type" value="Genomic_DNA"/>
</dbReference>
<dbReference type="CDD" id="cd13749">
    <property type="entry name" value="Zn-ribbon_TFIIS"/>
    <property type="match status" value="1"/>
</dbReference>
<dbReference type="OrthoDB" id="44867at2759"/>
<dbReference type="Pfam" id="PF01096">
    <property type="entry name" value="Zn_ribbon_TFIIS"/>
    <property type="match status" value="1"/>
</dbReference>
<keyword evidence="2 8" id="KW-0479">Metal-binding</keyword>
<evidence type="ECO:0000313" key="13">
    <source>
        <dbReference type="EMBL" id="PWN87862.1"/>
    </source>
</evidence>
<keyword evidence="13" id="KW-0648">Protein biosynthesis</keyword>
<dbReference type="GO" id="GO:0031440">
    <property type="term" value="P:regulation of mRNA 3'-end processing"/>
    <property type="evidence" value="ECO:0007669"/>
    <property type="project" value="TreeGrafter"/>
</dbReference>
<sequence length="303" mass="33003">MAYLTEAEIRELVKGLSSAMGENRHADSKAILTKLQNGVRPTEEIIRATKVGQAVAKLRTCEDKSVVALSKEIVRTWRSKVDSQRVAAKKKDSPSNSASPATGGAQSPATPSSSTGGGGAASMSVSPAKKEALDWEKLKDKTRNACLKFLYDSLEIGSSADPHLIFERALAVEGATFKKIGSGTVNGEYRTKIRSLGMNLKDKKNPALRSSVIDGTIPADKFITLTAEEMASEELKAERTALQMQNLFNAKGAEAQEAETDAFECGKCKQRKCRYYQKQTRSADEPMTTFVTCTNCNNKWKFC</sequence>
<keyword evidence="5 7" id="KW-0539">Nucleus</keyword>
<dbReference type="InterPro" id="IPR017923">
    <property type="entry name" value="TFIIS_N"/>
</dbReference>
<evidence type="ECO:0000259" key="11">
    <source>
        <dbReference type="PROSITE" id="PS51319"/>
    </source>
</evidence>
<comment type="similarity">
    <text evidence="8">Belongs to the TFS-II family.</text>
</comment>
<comment type="subcellular location">
    <subcellularLocation>
        <location evidence="1 7 8">Nucleus</location>
    </subcellularLocation>
</comment>
<dbReference type="PANTHER" id="PTHR11477:SF0">
    <property type="entry name" value="IP08861P-RELATED"/>
    <property type="match status" value="1"/>
</dbReference>
<dbReference type="PANTHER" id="PTHR11477">
    <property type="entry name" value="TRANSCRIPTION FACTOR S-II ZINC FINGER DOMAIN-CONTAINING PROTEIN"/>
    <property type="match status" value="1"/>
</dbReference>
<dbReference type="FunFam" id="2.20.25.10:FF:000001">
    <property type="entry name" value="Probable Transcription elongation factor S-II"/>
    <property type="match status" value="1"/>
</dbReference>
<feature type="region of interest" description="Disordered" evidence="9">
    <location>
        <begin position="84"/>
        <end position="125"/>
    </location>
</feature>
<evidence type="ECO:0000256" key="2">
    <source>
        <dbReference type="ARBA" id="ARBA00022723"/>
    </source>
</evidence>
<dbReference type="GO" id="GO:0000977">
    <property type="term" value="F:RNA polymerase II transcription regulatory region sequence-specific DNA binding"/>
    <property type="evidence" value="ECO:0007669"/>
    <property type="project" value="TreeGrafter"/>
</dbReference>
<dbReference type="SUPFAM" id="SSF57783">
    <property type="entry name" value="Zinc beta-ribbon"/>
    <property type="match status" value="1"/>
</dbReference>
<feature type="domain" description="TFIIS N-terminal" evidence="11">
    <location>
        <begin position="7"/>
        <end position="84"/>
    </location>
</feature>
<evidence type="ECO:0000259" key="12">
    <source>
        <dbReference type="PROSITE" id="PS51321"/>
    </source>
</evidence>
<dbReference type="PROSITE" id="PS51321">
    <property type="entry name" value="TFIIS_CENTRAL"/>
    <property type="match status" value="1"/>
</dbReference>
<keyword evidence="8" id="KW-0238">DNA-binding</keyword>
<dbReference type="InterPro" id="IPR003618">
    <property type="entry name" value="TFIIS_cen_dom"/>
</dbReference>
<evidence type="ECO:0000256" key="7">
    <source>
        <dbReference type="PROSITE-ProRule" id="PRU00649"/>
    </source>
</evidence>
<feature type="compositionally biased region" description="Basic and acidic residues" evidence="9">
    <location>
        <begin position="84"/>
        <end position="93"/>
    </location>
</feature>
<dbReference type="FunCoup" id="A0A316YF85">
    <property type="interactions" value="614"/>
</dbReference>
<proteinExistence type="inferred from homology"/>
<evidence type="ECO:0000256" key="6">
    <source>
        <dbReference type="PROSITE-ProRule" id="PRU00472"/>
    </source>
</evidence>
<keyword evidence="8" id="KW-0805">Transcription regulation</keyword>
<feature type="compositionally biased region" description="Low complexity" evidence="9">
    <location>
        <begin position="103"/>
        <end position="114"/>
    </location>
</feature>
<dbReference type="GO" id="GO:0006368">
    <property type="term" value="P:transcription elongation by RNA polymerase II"/>
    <property type="evidence" value="ECO:0007669"/>
    <property type="project" value="InterPro"/>
</dbReference>
<dbReference type="Proteomes" id="UP000245768">
    <property type="component" value="Unassembled WGS sequence"/>
</dbReference>
<dbReference type="AlphaFoldDB" id="A0A316YF85"/>
<dbReference type="PROSITE" id="PS51319">
    <property type="entry name" value="TFIIS_N"/>
    <property type="match status" value="1"/>
</dbReference>
<name>A0A316YF85_9BASI</name>
<accession>A0A316YF85</accession>
<dbReference type="GO" id="GO:0005634">
    <property type="term" value="C:nucleus"/>
    <property type="evidence" value="ECO:0007669"/>
    <property type="project" value="UniProtKB-SubCell"/>
</dbReference>
<feature type="domain" description="TFIIS central" evidence="12">
    <location>
        <begin position="142"/>
        <end position="258"/>
    </location>
</feature>
<dbReference type="NCBIfam" id="TIGR01385">
    <property type="entry name" value="TFSII"/>
    <property type="match status" value="1"/>
</dbReference>
<dbReference type="InterPro" id="IPR035100">
    <property type="entry name" value="TF_IIS-typ"/>
</dbReference>
<comment type="function">
    <text evidence="8">Necessary for efficient RNA polymerase II transcription elongation past template-encoded arresting sites.</text>
</comment>
<dbReference type="FunFam" id="1.10.472.30:FF:000003">
    <property type="entry name" value="Transcription elongation factor S-II"/>
    <property type="match status" value="1"/>
</dbReference>
<dbReference type="PIRSF" id="PIRSF006704">
    <property type="entry name" value="TF_IIS"/>
    <property type="match status" value="1"/>
</dbReference>
<keyword evidence="14" id="KW-1185">Reference proteome</keyword>
<organism evidence="13 14">
    <name type="scientific">Acaromyces ingoldii</name>
    <dbReference type="NCBI Taxonomy" id="215250"/>
    <lineage>
        <taxon>Eukaryota</taxon>
        <taxon>Fungi</taxon>
        <taxon>Dikarya</taxon>
        <taxon>Basidiomycota</taxon>
        <taxon>Ustilaginomycotina</taxon>
        <taxon>Exobasidiomycetes</taxon>
        <taxon>Exobasidiales</taxon>
        <taxon>Cryptobasidiaceae</taxon>
        <taxon>Acaromyces</taxon>
    </lineage>
</organism>
<dbReference type="InParanoid" id="A0A316YF85"/>